<dbReference type="InterPro" id="IPR003804">
    <property type="entry name" value="Lactate_perm"/>
</dbReference>
<keyword evidence="6 8" id="KW-1133">Transmembrane helix</keyword>
<evidence type="ECO:0000256" key="8">
    <source>
        <dbReference type="RuleBase" id="RU365092"/>
    </source>
</evidence>
<feature type="transmembrane region" description="Helical" evidence="8">
    <location>
        <begin position="17"/>
        <end position="37"/>
    </location>
</feature>
<dbReference type="EMBL" id="BAAAZA010000012">
    <property type="protein sequence ID" value="GAA3874032.1"/>
    <property type="molecule type" value="Genomic_DNA"/>
</dbReference>
<sequence>MFLANYQQDYSPVGDSLGLSSIVAILPLLVLFVLLGVVRMKAWLASLISLVVAVVLAVAVYSMPVADALNSGLLGAAFGFFPIMWIVINAIWIYNLTVETGHFDVLRRSFASISDDQRVQAIIIAFSFGALMEALAGFGTPVAISAVMLIALGFKPLKAATVALVANTAPVAFGAIAVPITTLAGVTGLPVDDLGAMVGRQTPILALFVPLALVFIVDGRRGLRQTWPPAVVCGVSFAVFQYLSSNFWSVPLADIVAALASALAVLVFTRLWHAEETYQERDEDEGLDGADGGSSGPHTPGGEPAPGRDESADSQVLTRARADADRDIHDSPLDVFKAYAPYLAIIVVFVLATRVPAITGKPPTGVGATGTGLESVTHIVNWPGLHILKANGDPVATTFKLNYLSAAGSLLLIAGLISMVLIQVGPRRALRAYGRTLDQLKFAVLTVMLVLGLGYIMNESGQTTTLGLWVAGAGGAFAFLSPILGWLGVAVTGSDTSSNSLFGALQITAAHQAGLSPTLMAAANSSGGVLGKMISPQNLAIAAAAVGFEGREGILFRRVIVWSVVFMLFMCVLVYLQSTPVLDWMVVDTPASTP</sequence>
<accession>A0ABP7KFL9</accession>
<feature type="transmembrane region" description="Helical" evidence="8">
    <location>
        <begin position="442"/>
        <end position="457"/>
    </location>
</feature>
<reference evidence="11" key="1">
    <citation type="journal article" date="2019" name="Int. J. Syst. Evol. Microbiol.">
        <title>The Global Catalogue of Microorganisms (GCM) 10K type strain sequencing project: providing services to taxonomists for standard genome sequencing and annotation.</title>
        <authorList>
            <consortium name="The Broad Institute Genomics Platform"/>
            <consortium name="The Broad Institute Genome Sequencing Center for Infectious Disease"/>
            <person name="Wu L."/>
            <person name="Ma J."/>
        </authorList>
    </citation>
    <scope>NUCLEOTIDE SEQUENCE [LARGE SCALE GENOMIC DNA]</scope>
    <source>
        <strain evidence="11">JCM 16578</strain>
    </source>
</reference>
<evidence type="ECO:0000256" key="2">
    <source>
        <dbReference type="ARBA" id="ARBA00010100"/>
    </source>
</evidence>
<evidence type="ECO:0000256" key="6">
    <source>
        <dbReference type="ARBA" id="ARBA00022989"/>
    </source>
</evidence>
<keyword evidence="3 8" id="KW-0813">Transport</keyword>
<feature type="transmembrane region" description="Helical" evidence="8">
    <location>
        <begin position="469"/>
        <end position="491"/>
    </location>
</feature>
<dbReference type="RefSeq" id="WP_331269365.1">
    <property type="nucleotide sequence ID" value="NZ_BAAAZA010000012.1"/>
</dbReference>
<feature type="transmembrane region" description="Helical" evidence="8">
    <location>
        <begin position="403"/>
        <end position="422"/>
    </location>
</feature>
<dbReference type="PANTHER" id="PTHR30003">
    <property type="entry name" value="L-LACTATE PERMEASE"/>
    <property type="match status" value="1"/>
</dbReference>
<gene>
    <name evidence="10" type="ORF">GCM10022207_44540</name>
</gene>
<dbReference type="Proteomes" id="UP001501563">
    <property type="component" value="Unassembled WGS sequence"/>
</dbReference>
<comment type="similarity">
    <text evidence="2 8">Belongs to the lactate permease family.</text>
</comment>
<feature type="transmembrane region" description="Helical" evidence="8">
    <location>
        <begin position="198"/>
        <end position="217"/>
    </location>
</feature>
<evidence type="ECO:0000313" key="10">
    <source>
        <dbReference type="EMBL" id="GAA3874032.1"/>
    </source>
</evidence>
<feature type="transmembrane region" description="Helical" evidence="8">
    <location>
        <begin position="119"/>
        <end position="152"/>
    </location>
</feature>
<keyword evidence="7 8" id="KW-0472">Membrane</keyword>
<feature type="transmembrane region" description="Helical" evidence="8">
    <location>
        <begin position="73"/>
        <end position="94"/>
    </location>
</feature>
<dbReference type="Pfam" id="PF02652">
    <property type="entry name" value="Lactate_perm"/>
    <property type="match status" value="2"/>
</dbReference>
<keyword evidence="4 8" id="KW-1003">Cell membrane</keyword>
<keyword evidence="5 8" id="KW-0812">Transmembrane</keyword>
<feature type="region of interest" description="Disordered" evidence="9">
    <location>
        <begin position="279"/>
        <end position="322"/>
    </location>
</feature>
<evidence type="ECO:0000256" key="3">
    <source>
        <dbReference type="ARBA" id="ARBA00022448"/>
    </source>
</evidence>
<comment type="subcellular location">
    <subcellularLocation>
        <location evidence="1 8">Cell membrane</location>
        <topology evidence="1 8">Multi-pass membrane protein</topology>
    </subcellularLocation>
</comment>
<feature type="transmembrane region" description="Helical" evidence="8">
    <location>
        <begin position="43"/>
        <end position="61"/>
    </location>
</feature>
<evidence type="ECO:0000256" key="5">
    <source>
        <dbReference type="ARBA" id="ARBA00022692"/>
    </source>
</evidence>
<protein>
    <recommendedName>
        <fullName evidence="8">L-lactate permease</fullName>
    </recommendedName>
</protein>
<proteinExistence type="inferred from homology"/>
<name>A0ABP7KFL9_9ACTN</name>
<feature type="transmembrane region" description="Helical" evidence="8">
    <location>
        <begin position="164"/>
        <end position="186"/>
    </location>
</feature>
<dbReference type="PANTHER" id="PTHR30003:SF0">
    <property type="entry name" value="GLYCOLATE PERMEASE GLCA-RELATED"/>
    <property type="match status" value="1"/>
</dbReference>
<organism evidence="10 11">
    <name type="scientific">Streptomyces lannensis</name>
    <dbReference type="NCBI Taxonomy" id="766498"/>
    <lineage>
        <taxon>Bacteria</taxon>
        <taxon>Bacillati</taxon>
        <taxon>Actinomycetota</taxon>
        <taxon>Actinomycetes</taxon>
        <taxon>Kitasatosporales</taxon>
        <taxon>Streptomycetaceae</taxon>
        <taxon>Streptomyces</taxon>
    </lineage>
</organism>
<evidence type="ECO:0000256" key="7">
    <source>
        <dbReference type="ARBA" id="ARBA00023136"/>
    </source>
</evidence>
<evidence type="ECO:0000256" key="4">
    <source>
        <dbReference type="ARBA" id="ARBA00022475"/>
    </source>
</evidence>
<feature type="transmembrane region" description="Helical" evidence="8">
    <location>
        <begin position="339"/>
        <end position="357"/>
    </location>
</feature>
<evidence type="ECO:0000313" key="11">
    <source>
        <dbReference type="Proteomes" id="UP001501563"/>
    </source>
</evidence>
<feature type="transmembrane region" description="Helical" evidence="8">
    <location>
        <begin position="255"/>
        <end position="272"/>
    </location>
</feature>
<comment type="caution">
    <text evidence="10">The sequence shown here is derived from an EMBL/GenBank/DDBJ whole genome shotgun (WGS) entry which is preliminary data.</text>
</comment>
<comment type="function">
    <text evidence="8">Uptake of L-lactate across the membrane. Can also transport D-lactate and glycolate.</text>
</comment>
<evidence type="ECO:0000256" key="1">
    <source>
        <dbReference type="ARBA" id="ARBA00004651"/>
    </source>
</evidence>
<keyword evidence="11" id="KW-1185">Reference proteome</keyword>
<feature type="transmembrane region" description="Helical" evidence="8">
    <location>
        <begin position="559"/>
        <end position="576"/>
    </location>
</feature>
<evidence type="ECO:0000256" key="9">
    <source>
        <dbReference type="SAM" id="MobiDB-lite"/>
    </source>
</evidence>